<evidence type="ECO:0008006" key="4">
    <source>
        <dbReference type="Google" id="ProtNLM"/>
    </source>
</evidence>
<gene>
    <name evidence="2" type="ORF">NKR19_g4345</name>
</gene>
<dbReference type="Pfam" id="PF11327">
    <property type="entry name" value="Egh16-like"/>
    <property type="match status" value="1"/>
</dbReference>
<dbReference type="AlphaFoldDB" id="A0AA38SCJ1"/>
<keyword evidence="3" id="KW-1185">Reference proteome</keyword>
<dbReference type="InterPro" id="IPR021476">
    <property type="entry name" value="Egh16-like"/>
</dbReference>
<comment type="caution">
    <text evidence="2">The sequence shown here is derived from an EMBL/GenBank/DDBJ whole genome shotgun (WGS) entry which is preliminary data.</text>
</comment>
<accession>A0AA38SCJ1</accession>
<dbReference type="PANTHER" id="PTHR34618:SF4">
    <property type="entry name" value="CAS1"/>
    <property type="match status" value="1"/>
</dbReference>
<evidence type="ECO:0000313" key="2">
    <source>
        <dbReference type="EMBL" id="KAJ9155922.1"/>
    </source>
</evidence>
<evidence type="ECO:0000313" key="3">
    <source>
        <dbReference type="Proteomes" id="UP001174691"/>
    </source>
</evidence>
<feature type="non-terminal residue" evidence="2">
    <location>
        <position position="199"/>
    </location>
</feature>
<dbReference type="Proteomes" id="UP001174691">
    <property type="component" value="Unassembled WGS sequence"/>
</dbReference>
<sequence length="199" mass="19230">HAGGAALAFGVSSPTSNSQSDTTTFKTGKFGSTQQGAVDPAAQLAAVQEIAGGTLPQVQRQITLNLHQINGDGAGPMACSVDTAASGAFEDAVVATNVPGNNGNSGASNQDFPLVVNVATGTVCTGTLGTVKNVCLVKCQNPAGPFGGVVPFQMASGGGGGGAAAGAAKGAKGASKANNGAKGANADGKKQGRWIAVDF</sequence>
<dbReference type="EMBL" id="JANBVN010000053">
    <property type="protein sequence ID" value="KAJ9155922.1"/>
    <property type="molecule type" value="Genomic_DNA"/>
</dbReference>
<proteinExistence type="predicted"/>
<evidence type="ECO:0000256" key="1">
    <source>
        <dbReference type="SAM" id="MobiDB-lite"/>
    </source>
</evidence>
<organism evidence="2 3">
    <name type="scientific">Coniochaeta hoffmannii</name>
    <dbReference type="NCBI Taxonomy" id="91930"/>
    <lineage>
        <taxon>Eukaryota</taxon>
        <taxon>Fungi</taxon>
        <taxon>Dikarya</taxon>
        <taxon>Ascomycota</taxon>
        <taxon>Pezizomycotina</taxon>
        <taxon>Sordariomycetes</taxon>
        <taxon>Sordariomycetidae</taxon>
        <taxon>Coniochaetales</taxon>
        <taxon>Coniochaetaceae</taxon>
        <taxon>Coniochaeta</taxon>
    </lineage>
</organism>
<reference evidence="2" key="1">
    <citation type="submission" date="2022-07" db="EMBL/GenBank/DDBJ databases">
        <title>Fungi with potential for degradation of polypropylene.</title>
        <authorList>
            <person name="Gostincar C."/>
        </authorList>
    </citation>
    <scope>NUCLEOTIDE SEQUENCE</scope>
    <source>
        <strain evidence="2">EXF-13287</strain>
    </source>
</reference>
<name>A0AA38SCJ1_9PEZI</name>
<protein>
    <recommendedName>
        <fullName evidence="4">Gas1-like protein</fullName>
    </recommendedName>
</protein>
<feature type="region of interest" description="Disordered" evidence="1">
    <location>
        <begin position="1"/>
        <end position="23"/>
    </location>
</feature>
<dbReference type="PANTHER" id="PTHR34618">
    <property type="entry name" value="SURFACE PROTEIN MAS1, PUTATIVE-RELATED"/>
    <property type="match status" value="1"/>
</dbReference>